<evidence type="ECO:0000256" key="4">
    <source>
        <dbReference type="ARBA" id="ARBA00022723"/>
    </source>
</evidence>
<dbReference type="InterPro" id="IPR036396">
    <property type="entry name" value="Cyt_P450_sf"/>
</dbReference>
<evidence type="ECO:0000313" key="12">
    <source>
        <dbReference type="EMBL" id="THV46320.1"/>
    </source>
</evidence>
<keyword evidence="7" id="KW-0843">Virulence</keyword>
<dbReference type="InterPro" id="IPR050121">
    <property type="entry name" value="Cytochrome_P450_monoxygenase"/>
</dbReference>
<comment type="similarity">
    <text evidence="2 10">Belongs to the cytochrome P450 family.</text>
</comment>
<dbReference type="Pfam" id="PF00067">
    <property type="entry name" value="p450"/>
    <property type="match status" value="1"/>
</dbReference>
<evidence type="ECO:0000313" key="13">
    <source>
        <dbReference type="Proteomes" id="UP000308671"/>
    </source>
</evidence>
<keyword evidence="11" id="KW-1133">Transmembrane helix</keyword>
<keyword evidence="6 9" id="KW-0408">Iron</keyword>
<dbReference type="SUPFAM" id="SSF48264">
    <property type="entry name" value="Cytochrome P450"/>
    <property type="match status" value="1"/>
</dbReference>
<dbReference type="PROSITE" id="PS00086">
    <property type="entry name" value="CYTOCHROME_P450"/>
    <property type="match status" value="1"/>
</dbReference>
<dbReference type="AlphaFoldDB" id="A0A4S8QNR8"/>
<dbReference type="PANTHER" id="PTHR24305:SF29">
    <property type="entry name" value="BENZOATE-PARA-HYDROXYLASE"/>
    <property type="match status" value="1"/>
</dbReference>
<evidence type="ECO:0000256" key="10">
    <source>
        <dbReference type="RuleBase" id="RU000461"/>
    </source>
</evidence>
<keyword evidence="3 9" id="KW-0349">Heme</keyword>
<evidence type="ECO:0000256" key="6">
    <source>
        <dbReference type="ARBA" id="ARBA00023004"/>
    </source>
</evidence>
<accession>A0A4S8QNR8</accession>
<evidence type="ECO:0000256" key="2">
    <source>
        <dbReference type="ARBA" id="ARBA00010617"/>
    </source>
</evidence>
<protein>
    <submittedName>
        <fullName evidence="12">Uncharacterized protein</fullName>
    </submittedName>
</protein>
<dbReference type="GO" id="GO:0004497">
    <property type="term" value="F:monooxygenase activity"/>
    <property type="evidence" value="ECO:0007669"/>
    <property type="project" value="UniProtKB-KW"/>
</dbReference>
<keyword evidence="13" id="KW-1185">Reference proteome</keyword>
<evidence type="ECO:0000256" key="1">
    <source>
        <dbReference type="ARBA" id="ARBA00001971"/>
    </source>
</evidence>
<feature type="transmembrane region" description="Helical" evidence="11">
    <location>
        <begin position="12"/>
        <end position="31"/>
    </location>
</feature>
<sequence>MENLPYRSLCNVVLISVLSYIATVVVYNAFFHPLSRFRGSPTWVVSRVPFIYTMLSGILPYHIKKLHDKYGTVLRVAPDELSFTDPQAWKDIYLQKQFIRPKEWGSRPPGVEAHNFITANAIDHARFRKAFQPAFSARATKSHEPTLKKYIDLLVLRLNEAIAGQRTDNGTVDLVQWLNFTTFDIIGDLGWGSSFKCLQESSYHPWIKVVLHFKAVLIANSIKYYPWLEAFLMKITPASALEDLRQALETGHLRVQDRLDHDVNQPDIMSHVIDHNKSSTEMALSTGEIEMNSMALIVAGSETLTTTLAAAIHFLLENPKCLETLEREIRTNFSMEEQITNESTISLPYLMAVLNESLRMSPPLPDSLRREVPSGGATIAGHFVPGGTTVSVACWSLFHSSSNFASPDEFIPERWLDNSGNRTSMNKQADSENVFYPFSLGAHNCIGQPLAWMEMRLILSRLIWNFHIQVPSGEKLQNWTDQKIFWTWDKVPLNVQLRSVEHSEN</sequence>
<keyword evidence="5 10" id="KW-0560">Oxidoreductase</keyword>
<evidence type="ECO:0000256" key="5">
    <source>
        <dbReference type="ARBA" id="ARBA00023002"/>
    </source>
</evidence>
<dbReference type="InterPro" id="IPR017972">
    <property type="entry name" value="Cyt_P450_CS"/>
</dbReference>
<dbReference type="PANTHER" id="PTHR24305">
    <property type="entry name" value="CYTOCHROME P450"/>
    <property type="match status" value="1"/>
</dbReference>
<dbReference type="GO" id="GO:0020037">
    <property type="term" value="F:heme binding"/>
    <property type="evidence" value="ECO:0007669"/>
    <property type="project" value="InterPro"/>
</dbReference>
<dbReference type="GO" id="GO:0005506">
    <property type="term" value="F:iron ion binding"/>
    <property type="evidence" value="ECO:0007669"/>
    <property type="project" value="InterPro"/>
</dbReference>
<dbReference type="InterPro" id="IPR001128">
    <property type="entry name" value="Cyt_P450"/>
</dbReference>
<feature type="binding site" description="axial binding residue" evidence="9">
    <location>
        <position position="445"/>
    </location>
    <ligand>
        <name>heme</name>
        <dbReference type="ChEBI" id="CHEBI:30413"/>
    </ligand>
    <ligandPart>
        <name>Fe</name>
        <dbReference type="ChEBI" id="CHEBI:18248"/>
    </ligandPart>
</feature>
<organism evidence="12 13">
    <name type="scientific">Botrytis galanthina</name>
    <dbReference type="NCBI Taxonomy" id="278940"/>
    <lineage>
        <taxon>Eukaryota</taxon>
        <taxon>Fungi</taxon>
        <taxon>Dikarya</taxon>
        <taxon>Ascomycota</taxon>
        <taxon>Pezizomycotina</taxon>
        <taxon>Leotiomycetes</taxon>
        <taxon>Helotiales</taxon>
        <taxon>Sclerotiniaceae</taxon>
        <taxon>Botrytis</taxon>
    </lineage>
</organism>
<dbReference type="CDD" id="cd11058">
    <property type="entry name" value="CYP60B-like"/>
    <property type="match status" value="1"/>
</dbReference>
<dbReference type="PRINTS" id="PR00385">
    <property type="entry name" value="P450"/>
</dbReference>
<reference evidence="12 13" key="1">
    <citation type="submission" date="2017-12" db="EMBL/GenBank/DDBJ databases">
        <title>Comparative genomics of Botrytis spp.</title>
        <authorList>
            <person name="Valero-Jimenez C.A."/>
            <person name="Tapia P."/>
            <person name="Veloso J."/>
            <person name="Silva-Moreno E."/>
            <person name="Staats M."/>
            <person name="Valdes J.H."/>
            <person name="Van Kan J.A.L."/>
        </authorList>
    </citation>
    <scope>NUCLEOTIDE SEQUENCE [LARGE SCALE GENOMIC DNA]</scope>
    <source>
        <strain evidence="12 13">MUCL435</strain>
    </source>
</reference>
<evidence type="ECO:0000256" key="9">
    <source>
        <dbReference type="PIRSR" id="PIRSR602401-1"/>
    </source>
</evidence>
<dbReference type="Proteomes" id="UP000308671">
    <property type="component" value="Unassembled WGS sequence"/>
</dbReference>
<gene>
    <name evidence="12" type="ORF">BGAL_0395g00010</name>
</gene>
<proteinExistence type="inferred from homology"/>
<dbReference type="Gene3D" id="1.10.630.10">
    <property type="entry name" value="Cytochrome P450"/>
    <property type="match status" value="1"/>
</dbReference>
<keyword evidence="11" id="KW-0812">Transmembrane</keyword>
<evidence type="ECO:0000256" key="3">
    <source>
        <dbReference type="ARBA" id="ARBA00022617"/>
    </source>
</evidence>
<name>A0A4S8QNR8_9HELO</name>
<dbReference type="OrthoDB" id="1470350at2759"/>
<comment type="cofactor">
    <cofactor evidence="1 9">
        <name>heme</name>
        <dbReference type="ChEBI" id="CHEBI:30413"/>
    </cofactor>
</comment>
<dbReference type="InterPro" id="IPR002401">
    <property type="entry name" value="Cyt_P450_E_grp-I"/>
</dbReference>
<comment type="caution">
    <text evidence="12">The sequence shown here is derived from an EMBL/GenBank/DDBJ whole genome shotgun (WGS) entry which is preliminary data.</text>
</comment>
<dbReference type="PRINTS" id="PR00463">
    <property type="entry name" value="EP450I"/>
</dbReference>
<keyword evidence="8 10" id="KW-0503">Monooxygenase</keyword>
<evidence type="ECO:0000256" key="11">
    <source>
        <dbReference type="SAM" id="Phobius"/>
    </source>
</evidence>
<evidence type="ECO:0000256" key="8">
    <source>
        <dbReference type="ARBA" id="ARBA00023033"/>
    </source>
</evidence>
<keyword evidence="4 9" id="KW-0479">Metal-binding</keyword>
<keyword evidence="11" id="KW-0472">Membrane</keyword>
<dbReference type="EMBL" id="PQXL01000395">
    <property type="protein sequence ID" value="THV46320.1"/>
    <property type="molecule type" value="Genomic_DNA"/>
</dbReference>
<dbReference type="GO" id="GO:0016705">
    <property type="term" value="F:oxidoreductase activity, acting on paired donors, with incorporation or reduction of molecular oxygen"/>
    <property type="evidence" value="ECO:0007669"/>
    <property type="project" value="InterPro"/>
</dbReference>
<evidence type="ECO:0000256" key="7">
    <source>
        <dbReference type="ARBA" id="ARBA00023026"/>
    </source>
</evidence>